<dbReference type="Pfam" id="PF08843">
    <property type="entry name" value="AbiEii"/>
    <property type="match status" value="1"/>
</dbReference>
<reference evidence="2" key="1">
    <citation type="journal article" date="2021" name="PeerJ">
        <title>Extensive microbial diversity within the chicken gut microbiome revealed by metagenomics and culture.</title>
        <authorList>
            <person name="Gilroy R."/>
            <person name="Ravi A."/>
            <person name="Getino M."/>
            <person name="Pursley I."/>
            <person name="Horton D.L."/>
            <person name="Alikhan N.F."/>
            <person name="Baker D."/>
            <person name="Gharbi K."/>
            <person name="Hall N."/>
            <person name="Watson M."/>
            <person name="Adriaenssens E.M."/>
            <person name="Foster-Nyarko E."/>
            <person name="Jarju S."/>
            <person name="Secka A."/>
            <person name="Antonio M."/>
            <person name="Oren A."/>
            <person name="Chaudhuri R.R."/>
            <person name="La Ragione R."/>
            <person name="Hildebrand F."/>
            <person name="Pallen M.J."/>
        </authorList>
    </citation>
    <scope>NUCLEOTIDE SEQUENCE</scope>
    <source>
        <strain evidence="2">CHK198-12963</strain>
    </source>
</reference>
<evidence type="ECO:0000313" key="2">
    <source>
        <dbReference type="EMBL" id="HJC66644.1"/>
    </source>
</evidence>
<dbReference type="InterPro" id="IPR014942">
    <property type="entry name" value="AbiEii"/>
</dbReference>
<reference evidence="2" key="2">
    <citation type="submission" date="2021-04" db="EMBL/GenBank/DDBJ databases">
        <authorList>
            <person name="Gilroy R."/>
        </authorList>
    </citation>
    <scope>NUCLEOTIDE SEQUENCE</scope>
    <source>
        <strain evidence="2">CHK198-12963</strain>
    </source>
</reference>
<proteinExistence type="predicted"/>
<dbReference type="GO" id="GO:0016740">
    <property type="term" value="F:transferase activity"/>
    <property type="evidence" value="ECO:0007669"/>
    <property type="project" value="UniProtKB-KW"/>
</dbReference>
<name>A0A9D2PT44_9FIRM</name>
<feature type="region of interest" description="Disordered" evidence="1">
    <location>
        <begin position="289"/>
        <end position="308"/>
    </location>
</feature>
<dbReference type="Proteomes" id="UP000823863">
    <property type="component" value="Unassembled WGS sequence"/>
</dbReference>
<comment type="caution">
    <text evidence="2">The sequence shown here is derived from an EMBL/GenBank/DDBJ whole genome shotgun (WGS) entry which is preliminary data.</text>
</comment>
<dbReference type="EMBL" id="DWWB01000044">
    <property type="protein sequence ID" value="HJC66644.1"/>
    <property type="molecule type" value="Genomic_DNA"/>
</dbReference>
<keyword evidence="2" id="KW-0808">Transferase</keyword>
<evidence type="ECO:0000313" key="3">
    <source>
        <dbReference type="Proteomes" id="UP000823863"/>
    </source>
</evidence>
<gene>
    <name evidence="2" type="ORF">H9931_07995</name>
</gene>
<dbReference type="AlphaFoldDB" id="A0A9D2PT44"/>
<organism evidence="2 3">
    <name type="scientific">Candidatus Enterocloster excrementigallinarum</name>
    <dbReference type="NCBI Taxonomy" id="2838558"/>
    <lineage>
        <taxon>Bacteria</taxon>
        <taxon>Bacillati</taxon>
        <taxon>Bacillota</taxon>
        <taxon>Clostridia</taxon>
        <taxon>Lachnospirales</taxon>
        <taxon>Lachnospiraceae</taxon>
        <taxon>Enterocloster</taxon>
    </lineage>
</organism>
<evidence type="ECO:0000256" key="1">
    <source>
        <dbReference type="SAM" id="MobiDB-lite"/>
    </source>
</evidence>
<accession>A0A9D2PT44</accession>
<protein>
    <submittedName>
        <fullName evidence="2">Nucleotidyl transferase AbiEii/AbiGii toxin family protein</fullName>
    </submittedName>
</protein>
<sequence length="308" mass="34835">MIKTAKQLKDLIRNLSRKNAANAQILMRNYMMERFLERISLSKYKDKFILKGGMLVAAMVGMNVRSTMDMDATIKGIDINIDNAKKLISEIIAVPLDDGVTFQVKNISEIMDEAEYPGIRVTMTTFFDYVRTPLKIDISTGDIITPGEVQYSFKLMLENRSIDILAYNLETVLAEKLETIITRATANTRMRDFYDISILGQMYGNTLNQKLLHDALLATAQKRGTEKYLMEAIEVFDEVGNSPLMQSLWTAYQKNFSYAADLSWSTVMAAVCELYSSCQKQNFSKNRIPYLTPPTPLPNPASSSRPPV</sequence>